<dbReference type="RefSeq" id="WP_185259416.1">
    <property type="nucleotide sequence ID" value="NZ_AP023368.1"/>
</dbReference>
<name>A0A7I8DL16_9FIRM</name>
<gene>
    <name evidence="2" type="ORF">bsdcttw_21790</name>
</gene>
<keyword evidence="1" id="KW-0812">Transmembrane</keyword>
<evidence type="ECO:0000256" key="1">
    <source>
        <dbReference type="SAM" id="Phobius"/>
    </source>
</evidence>
<feature type="transmembrane region" description="Helical" evidence="1">
    <location>
        <begin position="30"/>
        <end position="52"/>
    </location>
</feature>
<keyword evidence="1" id="KW-0472">Membrane</keyword>
<protein>
    <submittedName>
        <fullName evidence="2">Uncharacterized protein</fullName>
    </submittedName>
</protein>
<dbReference type="Proteomes" id="UP000515703">
    <property type="component" value="Chromosome"/>
</dbReference>
<feature type="transmembrane region" description="Helical" evidence="1">
    <location>
        <begin position="64"/>
        <end position="81"/>
    </location>
</feature>
<accession>A0A7I8DL16</accession>
<reference evidence="2 3" key="1">
    <citation type="submission" date="2020-08" db="EMBL/GenBank/DDBJ databases">
        <title>Draft genome sequencing of an Anaerocolumna strain isolated from anoxic soil subjected to BSD treatment.</title>
        <authorList>
            <person name="Uek A."/>
            <person name="Tonouchi A."/>
        </authorList>
    </citation>
    <scope>NUCLEOTIDE SEQUENCE [LARGE SCALE GENOMIC DNA]</scope>
    <source>
        <strain evidence="2 3">CTTW</strain>
    </source>
</reference>
<dbReference type="EMBL" id="AP023368">
    <property type="protein sequence ID" value="BCJ99138.1"/>
    <property type="molecule type" value="Genomic_DNA"/>
</dbReference>
<feature type="transmembrane region" description="Helical" evidence="1">
    <location>
        <begin position="5"/>
        <end position="24"/>
    </location>
</feature>
<dbReference type="AlphaFoldDB" id="A0A7I8DL16"/>
<keyword evidence="1" id="KW-1133">Transmembrane helix</keyword>
<evidence type="ECO:0000313" key="3">
    <source>
        <dbReference type="Proteomes" id="UP000515703"/>
    </source>
</evidence>
<reference evidence="2 3" key="2">
    <citation type="submission" date="2020-08" db="EMBL/GenBank/DDBJ databases">
        <authorList>
            <person name="Ueki A."/>
            <person name="Tonouchi A."/>
        </authorList>
    </citation>
    <scope>NUCLEOTIDE SEQUENCE [LARGE SCALE GENOMIC DNA]</scope>
    <source>
        <strain evidence="2 3">CTTW</strain>
    </source>
</reference>
<sequence>MKKNIVYVISFLAHAVLLAIFMAVKNKLDVFTLILFMGLPIIVSGILAFVGTKMQKEHNSMKEIPTVIPYVGINVLYWIFVNVQLNTGNTLNTIYETSRRYNSDMIEVSTNNSPVSGMILLVLVSFVLCYFMVKHAGKRDKIEQ</sequence>
<keyword evidence="3" id="KW-1185">Reference proteome</keyword>
<evidence type="ECO:0000313" key="2">
    <source>
        <dbReference type="EMBL" id="BCJ99138.1"/>
    </source>
</evidence>
<feature type="transmembrane region" description="Helical" evidence="1">
    <location>
        <begin position="115"/>
        <end position="133"/>
    </location>
</feature>
<organism evidence="2 3">
    <name type="scientific">Anaerocolumna chitinilytica</name>
    <dbReference type="NCBI Taxonomy" id="1727145"/>
    <lineage>
        <taxon>Bacteria</taxon>
        <taxon>Bacillati</taxon>
        <taxon>Bacillota</taxon>
        <taxon>Clostridia</taxon>
        <taxon>Lachnospirales</taxon>
        <taxon>Lachnospiraceae</taxon>
        <taxon>Anaerocolumna</taxon>
    </lineage>
</organism>
<proteinExistence type="predicted"/>
<dbReference type="KEGG" id="acht:bsdcttw_21790"/>